<reference evidence="10" key="1">
    <citation type="journal article" date="2013" name="Nat. Genet.">
        <title>The Capsella rubella genome and the genomic consequences of rapid mating system evolution.</title>
        <authorList>
            <person name="Slotte T."/>
            <person name="Hazzouri K.M."/>
            <person name="Agren J.A."/>
            <person name="Koenig D."/>
            <person name="Maumus F."/>
            <person name="Guo Y.L."/>
            <person name="Steige K."/>
            <person name="Platts A.E."/>
            <person name="Escobar J.S."/>
            <person name="Newman L.K."/>
            <person name="Wang W."/>
            <person name="Mandakova T."/>
            <person name="Vello E."/>
            <person name="Smith L.M."/>
            <person name="Henz S.R."/>
            <person name="Steffen J."/>
            <person name="Takuno S."/>
            <person name="Brandvain Y."/>
            <person name="Coop G."/>
            <person name="Andolfatto P."/>
            <person name="Hu T.T."/>
            <person name="Blanchette M."/>
            <person name="Clark R.M."/>
            <person name="Quesneville H."/>
            <person name="Nordborg M."/>
            <person name="Gaut B.S."/>
            <person name="Lysak M.A."/>
            <person name="Jenkins J."/>
            <person name="Grimwood J."/>
            <person name="Chapman J."/>
            <person name="Prochnik S."/>
            <person name="Shu S."/>
            <person name="Rokhsar D."/>
            <person name="Schmutz J."/>
            <person name="Weigel D."/>
            <person name="Wright S.I."/>
        </authorList>
    </citation>
    <scope>NUCLEOTIDE SEQUENCE [LARGE SCALE GENOMIC DNA]</scope>
    <source>
        <strain evidence="10">cv. Monte Gargano</strain>
    </source>
</reference>
<keyword evidence="4 6" id="KW-0804">Transcription</keyword>
<evidence type="ECO:0000259" key="8">
    <source>
        <dbReference type="PROSITE" id="PS51742"/>
    </source>
</evidence>
<sequence>RKYCEFRFMGLNVLFWIEGDMSYVTAGGGDFTPYIFRVEAGEDIIQRIMSFTENGARGVVVLSANGWVTNVKIQTLDSARKVVTHEATYDLVSLSSSMTTSDGGSVYNQTGGWRIRIAAAGVVFSGVLVGRLIAASQVQVVVGSFWPLVTNPPQRRYGDPNEEVVAPEMQNSSHSSSKGKVQQPDMMASPSQPQEKINKSRAVTGASPIVPSTVSFTREVPHHDMSGSSHSHMRTDEFQTMNVSARVPNSLAFSLKVQVQQPEIGSHLSLTMNEPSQGATVGCTTPSELAISLRGQVQQPEIIGPSTSHTRNDDSRAVVVPSASASSSTGEVTQPEMEGPILTLGWHN</sequence>
<feature type="domain" description="PPC" evidence="8">
    <location>
        <begin position="28"/>
        <end position="172"/>
    </location>
</feature>
<dbReference type="CDD" id="cd11378">
    <property type="entry name" value="DUF296"/>
    <property type="match status" value="1"/>
</dbReference>
<dbReference type="InterPro" id="IPR039605">
    <property type="entry name" value="AHL"/>
</dbReference>
<gene>
    <name evidence="9" type="ORF">CARUB_v10025148mg</name>
</gene>
<dbReference type="EMBL" id="KB870808">
    <property type="protein sequence ID" value="EOA28903.1"/>
    <property type="molecule type" value="Genomic_DNA"/>
</dbReference>
<feature type="non-terminal residue" evidence="9">
    <location>
        <position position="1"/>
    </location>
</feature>
<dbReference type="PANTHER" id="PTHR31500">
    <property type="entry name" value="AT-HOOK MOTIF NUCLEAR-LOCALIZED PROTEIN 9"/>
    <property type="match status" value="1"/>
</dbReference>
<dbReference type="KEGG" id="crb:17887864"/>
<dbReference type="Gene3D" id="3.30.1330.80">
    <property type="entry name" value="Hypothetical protein, similar to alpha- acetolactate decarboxylase, domain 2"/>
    <property type="match status" value="1"/>
</dbReference>
<keyword evidence="5 6" id="KW-0539">Nucleus</keyword>
<evidence type="ECO:0000313" key="9">
    <source>
        <dbReference type="EMBL" id="EOA28903.1"/>
    </source>
</evidence>
<accession>R0HXW1</accession>
<evidence type="ECO:0000313" key="10">
    <source>
        <dbReference type="Proteomes" id="UP000029121"/>
    </source>
</evidence>
<name>R0HXW1_9BRAS</name>
<evidence type="ECO:0000256" key="6">
    <source>
        <dbReference type="RuleBase" id="RU367031"/>
    </source>
</evidence>
<dbReference type="PANTHER" id="PTHR31500:SF56">
    <property type="entry name" value="AT-HOOK MOTIF NUCLEAR-LOCALIZED PROTEIN"/>
    <property type="match status" value="1"/>
</dbReference>
<dbReference type="GO" id="GO:0005634">
    <property type="term" value="C:nucleus"/>
    <property type="evidence" value="ECO:0007669"/>
    <property type="project" value="UniProtKB-SubCell"/>
</dbReference>
<evidence type="ECO:0000256" key="1">
    <source>
        <dbReference type="ARBA" id="ARBA00004123"/>
    </source>
</evidence>
<keyword evidence="3 6" id="KW-0238">DNA-binding</keyword>
<dbReference type="OrthoDB" id="1102246at2759"/>
<keyword evidence="2 6" id="KW-0805">Transcription regulation</keyword>
<dbReference type="GO" id="GO:0003680">
    <property type="term" value="F:minor groove of adenine-thymine-rich DNA binding"/>
    <property type="evidence" value="ECO:0007669"/>
    <property type="project" value="UniProtKB-UniRule"/>
</dbReference>
<dbReference type="SUPFAM" id="SSF117856">
    <property type="entry name" value="AF0104/ALDC/Ptd012-like"/>
    <property type="match status" value="1"/>
</dbReference>
<feature type="compositionally biased region" description="Polar residues" evidence="7">
    <location>
        <begin position="169"/>
        <end position="180"/>
    </location>
</feature>
<dbReference type="InterPro" id="IPR005175">
    <property type="entry name" value="PPC_dom"/>
</dbReference>
<comment type="function">
    <text evidence="6">Transcription factor that specifically binds AT-rich DNA sequences related to the nuclear matrix attachment regions (MARs).</text>
</comment>
<comment type="domain">
    <text evidence="6">The PPC domain mediates interactions between AHL proteins.</text>
</comment>
<protein>
    <recommendedName>
        <fullName evidence="6">AT-hook motif nuclear-localized protein</fullName>
    </recommendedName>
</protein>
<dbReference type="STRING" id="81985.R0HXW1"/>
<evidence type="ECO:0000256" key="7">
    <source>
        <dbReference type="SAM" id="MobiDB-lite"/>
    </source>
</evidence>
<keyword evidence="10" id="KW-1185">Reference proteome</keyword>
<dbReference type="AlphaFoldDB" id="R0HXW1"/>
<evidence type="ECO:0000256" key="2">
    <source>
        <dbReference type="ARBA" id="ARBA00023015"/>
    </source>
</evidence>
<feature type="region of interest" description="Disordered" evidence="7">
    <location>
        <begin position="168"/>
        <end position="202"/>
    </location>
</feature>
<dbReference type="Proteomes" id="UP000029121">
    <property type="component" value="Unassembled WGS sequence"/>
</dbReference>
<proteinExistence type="predicted"/>
<evidence type="ECO:0000256" key="3">
    <source>
        <dbReference type="ARBA" id="ARBA00023125"/>
    </source>
</evidence>
<dbReference type="PROSITE" id="PS51742">
    <property type="entry name" value="PPC"/>
    <property type="match status" value="1"/>
</dbReference>
<comment type="subcellular location">
    <subcellularLocation>
        <location evidence="1 6">Nucleus</location>
    </subcellularLocation>
</comment>
<organism evidence="9 10">
    <name type="scientific">Capsella rubella</name>
    <dbReference type="NCBI Taxonomy" id="81985"/>
    <lineage>
        <taxon>Eukaryota</taxon>
        <taxon>Viridiplantae</taxon>
        <taxon>Streptophyta</taxon>
        <taxon>Embryophyta</taxon>
        <taxon>Tracheophyta</taxon>
        <taxon>Spermatophyta</taxon>
        <taxon>Magnoliopsida</taxon>
        <taxon>eudicotyledons</taxon>
        <taxon>Gunneridae</taxon>
        <taxon>Pentapetalae</taxon>
        <taxon>rosids</taxon>
        <taxon>malvids</taxon>
        <taxon>Brassicales</taxon>
        <taxon>Brassicaceae</taxon>
        <taxon>Camelineae</taxon>
        <taxon>Capsella</taxon>
    </lineage>
</organism>
<evidence type="ECO:0000256" key="5">
    <source>
        <dbReference type="ARBA" id="ARBA00023242"/>
    </source>
</evidence>
<evidence type="ECO:0000256" key="4">
    <source>
        <dbReference type="ARBA" id="ARBA00023163"/>
    </source>
</evidence>
<dbReference type="Pfam" id="PF03479">
    <property type="entry name" value="PCC"/>
    <property type="match status" value="1"/>
</dbReference>